<dbReference type="SUPFAM" id="SSF53686">
    <property type="entry name" value="Tryptophan synthase beta subunit-like PLP-dependent enzymes"/>
    <property type="match status" value="1"/>
</dbReference>
<reference evidence="5 6" key="1">
    <citation type="submission" date="2024-09" db="EMBL/GenBank/DDBJ databases">
        <authorList>
            <person name="Sun Q."/>
            <person name="Mori K."/>
        </authorList>
    </citation>
    <scope>NUCLEOTIDE SEQUENCE [LARGE SCALE GENOMIC DNA]</scope>
    <source>
        <strain evidence="5 6">JCM 13852</strain>
    </source>
</reference>
<dbReference type="Gene3D" id="3.40.50.1100">
    <property type="match status" value="2"/>
</dbReference>
<keyword evidence="3" id="KW-0456">Lyase</keyword>
<sequence>MTLAHDDMMPPAEYLGVHRTAIEEAARRVRSRIRHTPLRALPCGTLLKLESMQVSGSFKMRGAYNALLRLPGHPAGVVAASSGNHAKAVATAGRALGIAVTVVAPENVLPTKLAAVRDLGAEVITHGVTFGNRDGLARAIAAERGWPFVHSSDDWDVIHGQATVAEEIMAAVRDLATVVVPVGGGGLLGGTALAVKSRAPHVAVIGVEPERAADAAASLRTGRLHRLHGEADTIADGARVASLGERPFEVVVGRGLVDDIVTVSEDSIRTAWHAMADVPAEPTAALPLAALLDRAVPAGTGTVLVISGGNVKRPASET</sequence>
<dbReference type="PANTHER" id="PTHR48078">
    <property type="entry name" value="THREONINE DEHYDRATASE, MITOCHONDRIAL-RELATED"/>
    <property type="match status" value="1"/>
</dbReference>
<name>A0ABV5U537_9PSEU</name>
<accession>A0ABV5U537</accession>
<keyword evidence="2" id="KW-0663">Pyridoxal phosphate</keyword>
<dbReference type="Proteomes" id="UP001589535">
    <property type="component" value="Unassembled WGS sequence"/>
</dbReference>
<evidence type="ECO:0000313" key="5">
    <source>
        <dbReference type="EMBL" id="MFB9686495.1"/>
    </source>
</evidence>
<evidence type="ECO:0000259" key="4">
    <source>
        <dbReference type="Pfam" id="PF00291"/>
    </source>
</evidence>
<evidence type="ECO:0000256" key="1">
    <source>
        <dbReference type="ARBA" id="ARBA00001933"/>
    </source>
</evidence>
<gene>
    <name evidence="5" type="ORF">ACFFTO_20065</name>
</gene>
<dbReference type="RefSeq" id="WP_378195747.1">
    <property type="nucleotide sequence ID" value="NZ_JBHMBK010000014.1"/>
</dbReference>
<feature type="domain" description="Tryptophan synthase beta chain-like PALP" evidence="4">
    <location>
        <begin position="32"/>
        <end position="308"/>
    </location>
</feature>
<organism evidence="5 6">
    <name type="scientific">Amycolatopsis plumensis</name>
    <dbReference type="NCBI Taxonomy" id="236508"/>
    <lineage>
        <taxon>Bacteria</taxon>
        <taxon>Bacillati</taxon>
        <taxon>Actinomycetota</taxon>
        <taxon>Actinomycetes</taxon>
        <taxon>Pseudonocardiales</taxon>
        <taxon>Pseudonocardiaceae</taxon>
        <taxon>Amycolatopsis</taxon>
    </lineage>
</organism>
<proteinExistence type="predicted"/>
<protein>
    <submittedName>
        <fullName evidence="5">Threonine/serine dehydratase</fullName>
    </submittedName>
</protein>
<evidence type="ECO:0000256" key="3">
    <source>
        <dbReference type="ARBA" id="ARBA00023239"/>
    </source>
</evidence>
<dbReference type="PANTHER" id="PTHR48078:SF6">
    <property type="entry name" value="L-THREONINE DEHYDRATASE CATABOLIC TDCB"/>
    <property type="match status" value="1"/>
</dbReference>
<dbReference type="InterPro" id="IPR050147">
    <property type="entry name" value="Ser/Thr_Dehydratase"/>
</dbReference>
<dbReference type="EMBL" id="JBHMBK010000014">
    <property type="protein sequence ID" value="MFB9686495.1"/>
    <property type="molecule type" value="Genomic_DNA"/>
</dbReference>
<evidence type="ECO:0000313" key="6">
    <source>
        <dbReference type="Proteomes" id="UP001589535"/>
    </source>
</evidence>
<keyword evidence="6" id="KW-1185">Reference proteome</keyword>
<comment type="cofactor">
    <cofactor evidence="1">
        <name>pyridoxal 5'-phosphate</name>
        <dbReference type="ChEBI" id="CHEBI:597326"/>
    </cofactor>
</comment>
<comment type="caution">
    <text evidence="5">The sequence shown here is derived from an EMBL/GenBank/DDBJ whole genome shotgun (WGS) entry which is preliminary data.</text>
</comment>
<dbReference type="Pfam" id="PF00291">
    <property type="entry name" value="PALP"/>
    <property type="match status" value="1"/>
</dbReference>
<dbReference type="InterPro" id="IPR036052">
    <property type="entry name" value="TrpB-like_PALP_sf"/>
</dbReference>
<dbReference type="InterPro" id="IPR001926">
    <property type="entry name" value="TrpB-like_PALP"/>
</dbReference>
<evidence type="ECO:0000256" key="2">
    <source>
        <dbReference type="ARBA" id="ARBA00022898"/>
    </source>
</evidence>